<comment type="caution">
    <text evidence="1">The sequence shown here is derived from an EMBL/GenBank/DDBJ whole genome shotgun (WGS) entry which is preliminary data.</text>
</comment>
<protein>
    <submittedName>
        <fullName evidence="1">Uncharacterized protein</fullName>
    </submittedName>
</protein>
<keyword evidence="2" id="KW-1185">Reference proteome</keyword>
<proteinExistence type="predicted"/>
<sequence length="43" mass="4911">MALRLSWRKNMKNEPSFEIFRQAFSPRVEIAAALDGALKSNSE</sequence>
<evidence type="ECO:0000313" key="1">
    <source>
        <dbReference type="EMBL" id="OMP13550.1"/>
    </source>
</evidence>
<evidence type="ECO:0000313" key="2">
    <source>
        <dbReference type="Proteomes" id="UP000187203"/>
    </source>
</evidence>
<dbReference type="EMBL" id="AWUE01003948">
    <property type="protein sequence ID" value="OMP13550.1"/>
    <property type="molecule type" value="Genomic_DNA"/>
</dbReference>
<name>A0A1R3L2P2_9ROSI</name>
<dbReference type="AlphaFoldDB" id="A0A1R3L2P2"/>
<accession>A0A1R3L2P2</accession>
<reference evidence="2" key="1">
    <citation type="submission" date="2013-09" db="EMBL/GenBank/DDBJ databases">
        <title>Corchorus olitorius genome sequencing.</title>
        <authorList>
            <person name="Alam M."/>
            <person name="Haque M.S."/>
            <person name="Islam M.S."/>
            <person name="Emdad E.M."/>
            <person name="Islam M.M."/>
            <person name="Ahmed B."/>
            <person name="Halim A."/>
            <person name="Hossen Q.M.M."/>
            <person name="Hossain M.Z."/>
            <person name="Ahmed R."/>
            <person name="Khan M.M."/>
            <person name="Islam R."/>
            <person name="Rashid M.M."/>
            <person name="Khan S.A."/>
            <person name="Rahman M.S."/>
            <person name="Alam M."/>
            <person name="Yahiya A.S."/>
            <person name="Khan M.S."/>
            <person name="Azam M.S."/>
            <person name="Haque T."/>
            <person name="Lashkar M.Z.H."/>
            <person name="Akhand A.I."/>
            <person name="Morshed G."/>
            <person name="Roy S."/>
            <person name="Uddin K.S."/>
            <person name="Rabeya T."/>
            <person name="Hossain A.S."/>
            <person name="Chowdhury A."/>
            <person name="Snigdha A.R."/>
            <person name="Mortoza M.S."/>
            <person name="Matin S.A."/>
            <person name="Hoque S.M.E."/>
            <person name="Islam M.K."/>
            <person name="Roy D.K."/>
            <person name="Haider R."/>
            <person name="Moosa M.M."/>
            <person name="Elias S.M."/>
            <person name="Hasan A.M."/>
            <person name="Jahan S."/>
            <person name="Shafiuddin M."/>
            <person name="Mahmood N."/>
            <person name="Shommy N.S."/>
        </authorList>
    </citation>
    <scope>NUCLEOTIDE SEQUENCE [LARGE SCALE GENOMIC DNA]</scope>
    <source>
        <strain evidence="2">cv. O-4</strain>
    </source>
</reference>
<organism evidence="1 2">
    <name type="scientific">Corchorus olitorius</name>
    <dbReference type="NCBI Taxonomy" id="93759"/>
    <lineage>
        <taxon>Eukaryota</taxon>
        <taxon>Viridiplantae</taxon>
        <taxon>Streptophyta</taxon>
        <taxon>Embryophyta</taxon>
        <taxon>Tracheophyta</taxon>
        <taxon>Spermatophyta</taxon>
        <taxon>Magnoliopsida</taxon>
        <taxon>eudicotyledons</taxon>
        <taxon>Gunneridae</taxon>
        <taxon>Pentapetalae</taxon>
        <taxon>rosids</taxon>
        <taxon>malvids</taxon>
        <taxon>Malvales</taxon>
        <taxon>Malvaceae</taxon>
        <taxon>Grewioideae</taxon>
        <taxon>Apeibeae</taxon>
        <taxon>Corchorus</taxon>
    </lineage>
</organism>
<dbReference type="Proteomes" id="UP000187203">
    <property type="component" value="Unassembled WGS sequence"/>
</dbReference>
<gene>
    <name evidence="1" type="ORF">COLO4_01439</name>
</gene>